<dbReference type="InterPro" id="IPR034087">
    <property type="entry name" value="C/VIF1"/>
</dbReference>
<protein>
    <recommendedName>
        <fullName evidence="5">Pectinesterase inhibitor domain-containing protein</fullName>
    </recommendedName>
</protein>
<evidence type="ECO:0000256" key="2">
    <source>
        <dbReference type="ARBA" id="ARBA00023157"/>
    </source>
</evidence>
<dbReference type="AlphaFoldDB" id="A0AAV8TJ54"/>
<reference evidence="6 7" key="1">
    <citation type="submission" date="2021-09" db="EMBL/GenBank/DDBJ databases">
        <title>Genomic insights and catalytic innovation underlie evolution of tropane alkaloids biosynthesis.</title>
        <authorList>
            <person name="Wang Y.-J."/>
            <person name="Tian T."/>
            <person name="Huang J.-P."/>
            <person name="Huang S.-X."/>
        </authorList>
    </citation>
    <scope>NUCLEOTIDE SEQUENCE [LARGE SCALE GENOMIC DNA]</scope>
    <source>
        <strain evidence="6">KIB-2018</strain>
        <tissue evidence="6">Leaf</tissue>
    </source>
</reference>
<dbReference type="PANTHER" id="PTHR36710">
    <property type="entry name" value="PECTINESTERASE INHIBITOR-LIKE"/>
    <property type="match status" value="1"/>
</dbReference>
<dbReference type="Pfam" id="PF04043">
    <property type="entry name" value="PMEI"/>
    <property type="match status" value="1"/>
</dbReference>
<evidence type="ECO:0000256" key="4">
    <source>
        <dbReference type="SAM" id="SignalP"/>
    </source>
</evidence>
<dbReference type="SUPFAM" id="SSF101148">
    <property type="entry name" value="Plant invertase/pectin methylesterase inhibitor"/>
    <property type="match status" value="1"/>
</dbReference>
<feature type="signal peptide" evidence="4">
    <location>
        <begin position="1"/>
        <end position="29"/>
    </location>
</feature>
<organism evidence="6 7">
    <name type="scientific">Erythroxylum novogranatense</name>
    <dbReference type="NCBI Taxonomy" id="1862640"/>
    <lineage>
        <taxon>Eukaryota</taxon>
        <taxon>Viridiplantae</taxon>
        <taxon>Streptophyta</taxon>
        <taxon>Embryophyta</taxon>
        <taxon>Tracheophyta</taxon>
        <taxon>Spermatophyta</taxon>
        <taxon>Magnoliopsida</taxon>
        <taxon>eudicotyledons</taxon>
        <taxon>Gunneridae</taxon>
        <taxon>Pentapetalae</taxon>
        <taxon>rosids</taxon>
        <taxon>fabids</taxon>
        <taxon>Malpighiales</taxon>
        <taxon>Erythroxylaceae</taxon>
        <taxon>Erythroxylum</taxon>
    </lineage>
</organism>
<evidence type="ECO:0000256" key="1">
    <source>
        <dbReference type="ARBA" id="ARBA00022729"/>
    </source>
</evidence>
<feature type="domain" description="Pectinesterase inhibitor" evidence="5">
    <location>
        <begin position="28"/>
        <end position="172"/>
    </location>
</feature>
<keyword evidence="7" id="KW-1185">Reference proteome</keyword>
<evidence type="ECO:0000313" key="6">
    <source>
        <dbReference type="EMBL" id="KAJ8766253.1"/>
    </source>
</evidence>
<name>A0AAV8TJ54_9ROSI</name>
<proteinExistence type="inferred from homology"/>
<dbReference type="GO" id="GO:0004857">
    <property type="term" value="F:enzyme inhibitor activity"/>
    <property type="evidence" value="ECO:0007669"/>
    <property type="project" value="InterPro"/>
</dbReference>
<dbReference type="Proteomes" id="UP001159364">
    <property type="component" value="Linkage Group LG05"/>
</dbReference>
<comment type="similarity">
    <text evidence="3">Belongs to the PMEI family.</text>
</comment>
<dbReference type="NCBIfam" id="TIGR01614">
    <property type="entry name" value="PME_inhib"/>
    <property type="match status" value="1"/>
</dbReference>
<dbReference type="CDD" id="cd15796">
    <property type="entry name" value="CIF_like"/>
    <property type="match status" value="1"/>
</dbReference>
<dbReference type="FunFam" id="1.20.140.40:FF:000009">
    <property type="entry name" value="Invertase/pectin methylesterase inhibitor family protein"/>
    <property type="match status" value="1"/>
</dbReference>
<accession>A0AAV8TJ54</accession>
<gene>
    <name evidence="6" type="ORF">K2173_022312</name>
</gene>
<dbReference type="InterPro" id="IPR035513">
    <property type="entry name" value="Invertase/methylesterase_inhib"/>
</dbReference>
<dbReference type="PANTHER" id="PTHR36710:SF18">
    <property type="entry name" value="PECTINESTERASE INHIBITOR 5-RELATED"/>
    <property type="match status" value="1"/>
</dbReference>
<comment type="caution">
    <text evidence="6">The sequence shown here is derived from an EMBL/GenBank/DDBJ whole genome shotgun (WGS) entry which is preliminary data.</text>
</comment>
<keyword evidence="2" id="KW-1015">Disulfide bond</keyword>
<keyword evidence="1 4" id="KW-0732">Signal</keyword>
<dbReference type="InterPro" id="IPR052421">
    <property type="entry name" value="PCW_Enzyme_Inhibitor"/>
</dbReference>
<dbReference type="SMART" id="SM00856">
    <property type="entry name" value="PMEI"/>
    <property type="match status" value="1"/>
</dbReference>
<evidence type="ECO:0000256" key="3">
    <source>
        <dbReference type="ARBA" id="ARBA00038471"/>
    </source>
</evidence>
<dbReference type="EMBL" id="JAIWQS010000005">
    <property type="protein sequence ID" value="KAJ8766253.1"/>
    <property type="molecule type" value="Genomic_DNA"/>
</dbReference>
<dbReference type="InterPro" id="IPR006501">
    <property type="entry name" value="Pectinesterase_inhib_dom"/>
</dbReference>
<evidence type="ECO:0000313" key="7">
    <source>
        <dbReference type="Proteomes" id="UP001159364"/>
    </source>
</evidence>
<sequence length="179" mass="19411">MKASDFSLYSSTTLLCILLFSTSIPFIKCDDLIDQICKRTPFRDLCEASLRSSSQSSGADAKGLASIVTSLILSDATDTLDYIHGLIKQVKDPELQRPLANCAELYIPVVKYNLPQAIDAFAKGQYGFATYVLSDASKQAKACEKGFSSSTASPLSERNKVVSDLCDVAIAIIKLLQKI</sequence>
<evidence type="ECO:0000259" key="5">
    <source>
        <dbReference type="SMART" id="SM00856"/>
    </source>
</evidence>
<dbReference type="Gene3D" id="1.20.140.40">
    <property type="entry name" value="Invertase/pectin methylesterase inhibitor family protein"/>
    <property type="match status" value="1"/>
</dbReference>
<feature type="chain" id="PRO_5043698331" description="Pectinesterase inhibitor domain-containing protein" evidence="4">
    <location>
        <begin position="30"/>
        <end position="179"/>
    </location>
</feature>